<feature type="region of interest" description="Disordered" evidence="3">
    <location>
        <begin position="575"/>
        <end position="608"/>
    </location>
</feature>
<keyword evidence="1" id="KW-0479">Metal-binding</keyword>
<feature type="transmembrane region" description="Helical" evidence="4">
    <location>
        <begin position="22"/>
        <end position="44"/>
    </location>
</feature>
<organism evidence="6 7">
    <name type="scientific">Sanguibacter hominis ATCC BAA-789</name>
    <dbReference type="NCBI Taxonomy" id="1312740"/>
    <lineage>
        <taxon>Bacteria</taxon>
        <taxon>Bacillati</taxon>
        <taxon>Actinomycetota</taxon>
        <taxon>Actinomycetes</taxon>
        <taxon>Micrococcales</taxon>
        <taxon>Sanguibacteraceae</taxon>
        <taxon>Sanguibacter</taxon>
    </lineage>
</organism>
<dbReference type="InterPro" id="IPR029052">
    <property type="entry name" value="Metallo-depent_PP-like"/>
</dbReference>
<dbReference type="GO" id="GO:0046872">
    <property type="term" value="F:metal ion binding"/>
    <property type="evidence" value="ECO:0007669"/>
    <property type="project" value="UniProtKB-KW"/>
</dbReference>
<name>A0A9X5FDU1_9MICO</name>
<feature type="transmembrane region" description="Helical" evidence="4">
    <location>
        <begin position="143"/>
        <end position="161"/>
    </location>
</feature>
<dbReference type="InterPro" id="IPR004843">
    <property type="entry name" value="Calcineurin-like_PHP"/>
</dbReference>
<feature type="region of interest" description="Disordered" evidence="3">
    <location>
        <begin position="272"/>
        <end position="338"/>
    </location>
</feature>
<comment type="caution">
    <text evidence="6">The sequence shown here is derived from an EMBL/GenBank/DDBJ whole genome shotgun (WGS) entry which is preliminary data.</text>
</comment>
<keyword evidence="4" id="KW-0472">Membrane</keyword>
<dbReference type="Gene3D" id="3.60.21.10">
    <property type="match status" value="1"/>
</dbReference>
<dbReference type="GO" id="GO:0016020">
    <property type="term" value="C:membrane"/>
    <property type="evidence" value="ECO:0007669"/>
    <property type="project" value="GOC"/>
</dbReference>
<evidence type="ECO:0000313" key="6">
    <source>
        <dbReference type="EMBL" id="NKX93037.1"/>
    </source>
</evidence>
<dbReference type="EMBL" id="JAAXOW010000002">
    <property type="protein sequence ID" value="NKX93037.1"/>
    <property type="molecule type" value="Genomic_DNA"/>
</dbReference>
<dbReference type="Proteomes" id="UP000774283">
    <property type="component" value="Unassembled WGS sequence"/>
</dbReference>
<protein>
    <submittedName>
        <fullName evidence="6">Metallophosphoesterase</fullName>
    </submittedName>
</protein>
<evidence type="ECO:0000259" key="5">
    <source>
        <dbReference type="Pfam" id="PF00149"/>
    </source>
</evidence>
<feature type="transmembrane region" description="Helical" evidence="4">
    <location>
        <begin position="173"/>
        <end position="193"/>
    </location>
</feature>
<dbReference type="AlphaFoldDB" id="A0A9X5FDU1"/>
<gene>
    <name evidence="6" type="ORF">HF995_07070</name>
</gene>
<dbReference type="PANTHER" id="PTHR31302:SF31">
    <property type="entry name" value="PHOSPHODIESTERASE YAEI"/>
    <property type="match status" value="1"/>
</dbReference>
<dbReference type="InterPro" id="IPR051158">
    <property type="entry name" value="Metallophosphoesterase_sf"/>
</dbReference>
<dbReference type="SUPFAM" id="SSF56300">
    <property type="entry name" value="Metallo-dependent phosphatases"/>
    <property type="match status" value="1"/>
</dbReference>
<accession>A0A9X5FDU1</accession>
<evidence type="ECO:0000256" key="3">
    <source>
        <dbReference type="SAM" id="MobiDB-lite"/>
    </source>
</evidence>
<keyword evidence="7" id="KW-1185">Reference proteome</keyword>
<evidence type="ECO:0000256" key="4">
    <source>
        <dbReference type="SAM" id="Phobius"/>
    </source>
</evidence>
<keyword evidence="4" id="KW-1133">Transmembrane helix</keyword>
<reference evidence="6 7" key="1">
    <citation type="submission" date="2020-04" db="EMBL/GenBank/DDBJ databases">
        <title>MicrobeNet Type strains.</title>
        <authorList>
            <person name="Nicholson A.C."/>
        </authorList>
    </citation>
    <scope>NUCLEOTIDE SEQUENCE [LARGE SCALE GENOMIC DNA]</scope>
    <source>
        <strain evidence="6 7">ATCC BAA-789</strain>
    </source>
</reference>
<dbReference type="PANTHER" id="PTHR31302">
    <property type="entry name" value="TRANSMEMBRANE PROTEIN WITH METALLOPHOSPHOESTERASE DOMAIN-RELATED"/>
    <property type="match status" value="1"/>
</dbReference>
<sequence length="608" mass="63200">MDESGPARNARWRPGHRVPPRWFRWSSVALAVVVVSALVALVTARTDLSLGPHEARYEVTIDGQVTVDLGPLGTIELDSPAPAGLGVLVTVKEIPSDLSALEQSPTLEALTNDLQAYLQFFGGPSATIHDAIDGLLRDAATRFVLLLAGAALVLGLALLLAGSPRRYELAHAFAPHSATVSWAVVLLVATLVVTNPSTVERNTAGQRETTVFAGTALEGARITGRLAGVVETYGGQLVKVYEDNETYYAELAAAAEAAWVERAEQDSAAVSLRLPRPPAPDGTGFEGLVGSGDTADGERTPDPSGAGDGSTGTPSSAPSADETTDPSPEPTEEPDPDDVVTLLHVSDLHCNVGMAPVIRRIAELSGAAAILDTGDLTMNGTAVERFCVTTFAGAAPDGAPYVLITGNHDSAETARQARAAGMTVLDGGVIDVEGVRILGDGDPNETRPGIGTQLTSEEDVEAFADRMMRVACDEDERVDLLMVHTPRSGTAALSSGCAATQLSGHVHRRIGPTRVGLGVRYVSSTTAGAAEGQLTVGPLRGESQMTVLRFDRTTHRMLDMRVVVARPDGSVTVGGAVAFPSPSPQRAEGTGAESVPSGGPGQEQDAQQ</sequence>
<evidence type="ECO:0000313" key="7">
    <source>
        <dbReference type="Proteomes" id="UP000774283"/>
    </source>
</evidence>
<dbReference type="Pfam" id="PF00149">
    <property type="entry name" value="Metallophos"/>
    <property type="match status" value="1"/>
</dbReference>
<evidence type="ECO:0000256" key="2">
    <source>
        <dbReference type="ARBA" id="ARBA00022801"/>
    </source>
</evidence>
<dbReference type="RefSeq" id="WP_168447126.1">
    <property type="nucleotide sequence ID" value="NZ_JAAXOW010000002.1"/>
</dbReference>
<dbReference type="GO" id="GO:0008758">
    <property type="term" value="F:UDP-2,3-diacylglucosamine hydrolase activity"/>
    <property type="evidence" value="ECO:0007669"/>
    <property type="project" value="TreeGrafter"/>
</dbReference>
<dbReference type="GO" id="GO:0009245">
    <property type="term" value="P:lipid A biosynthetic process"/>
    <property type="evidence" value="ECO:0007669"/>
    <property type="project" value="TreeGrafter"/>
</dbReference>
<evidence type="ECO:0000256" key="1">
    <source>
        <dbReference type="ARBA" id="ARBA00022723"/>
    </source>
</evidence>
<feature type="domain" description="Calcineurin-like phosphoesterase" evidence="5">
    <location>
        <begin position="341"/>
        <end position="488"/>
    </location>
</feature>
<keyword evidence="4" id="KW-0812">Transmembrane</keyword>
<keyword evidence="2" id="KW-0378">Hydrolase</keyword>
<proteinExistence type="predicted"/>